<evidence type="ECO:0000313" key="2">
    <source>
        <dbReference type="Proteomes" id="UP001519460"/>
    </source>
</evidence>
<name>A0ABD0J1S4_9CAEN</name>
<dbReference type="Proteomes" id="UP001519460">
    <property type="component" value="Unassembled WGS sequence"/>
</dbReference>
<protein>
    <submittedName>
        <fullName evidence="1">Uncharacterized protein</fullName>
    </submittedName>
</protein>
<dbReference type="AlphaFoldDB" id="A0ABD0J1S4"/>
<evidence type="ECO:0000313" key="1">
    <source>
        <dbReference type="EMBL" id="KAK7450986.1"/>
    </source>
</evidence>
<dbReference type="EMBL" id="JACVVK020000734">
    <property type="protein sequence ID" value="KAK7450986.1"/>
    <property type="molecule type" value="Genomic_DNA"/>
</dbReference>
<keyword evidence="2" id="KW-1185">Reference proteome</keyword>
<proteinExistence type="predicted"/>
<comment type="caution">
    <text evidence="1">The sequence shown here is derived from an EMBL/GenBank/DDBJ whole genome shotgun (WGS) entry which is preliminary data.</text>
</comment>
<gene>
    <name evidence="1" type="ORF">BaRGS_00039881</name>
</gene>
<reference evidence="1 2" key="1">
    <citation type="journal article" date="2023" name="Sci. Data">
        <title>Genome assembly of the Korean intertidal mud-creeper Batillaria attramentaria.</title>
        <authorList>
            <person name="Patra A.K."/>
            <person name="Ho P.T."/>
            <person name="Jun S."/>
            <person name="Lee S.J."/>
            <person name="Kim Y."/>
            <person name="Won Y.J."/>
        </authorList>
    </citation>
    <scope>NUCLEOTIDE SEQUENCE [LARGE SCALE GENOMIC DNA]</scope>
    <source>
        <strain evidence="1">Wonlab-2016</strain>
    </source>
</reference>
<sequence length="141" mass="15786">MIDRFLFPKYKSGIMQMGGKQYQHVCESSRTAWEEQNGVSAPHSRALARDFRSVVSSPTTPQINLSSNLGRIKLLIAGRWRKRAVTPAEMQISPRELPISCILPRSTRAINSSKRITRGGRFLFLESGEMAGGFSRDKSCV</sequence>
<organism evidence="1 2">
    <name type="scientific">Batillaria attramentaria</name>
    <dbReference type="NCBI Taxonomy" id="370345"/>
    <lineage>
        <taxon>Eukaryota</taxon>
        <taxon>Metazoa</taxon>
        <taxon>Spiralia</taxon>
        <taxon>Lophotrochozoa</taxon>
        <taxon>Mollusca</taxon>
        <taxon>Gastropoda</taxon>
        <taxon>Caenogastropoda</taxon>
        <taxon>Sorbeoconcha</taxon>
        <taxon>Cerithioidea</taxon>
        <taxon>Batillariidae</taxon>
        <taxon>Batillaria</taxon>
    </lineage>
</organism>
<accession>A0ABD0J1S4</accession>